<dbReference type="Gene3D" id="3.40.960.10">
    <property type="entry name" value="VSR Endonuclease"/>
    <property type="match status" value="1"/>
</dbReference>
<feature type="region of interest" description="Disordered" evidence="7">
    <location>
        <begin position="1"/>
        <end position="22"/>
    </location>
</feature>
<dbReference type="SUPFAM" id="SSF52980">
    <property type="entry name" value="Restriction endonuclease-like"/>
    <property type="match status" value="1"/>
</dbReference>
<dbReference type="InterPro" id="IPR004603">
    <property type="entry name" value="DNA_mismatch_endonuc_vsr"/>
</dbReference>
<comment type="similarity">
    <text evidence="6">Belongs to the vsr family.</text>
</comment>
<dbReference type="CDD" id="cd00221">
    <property type="entry name" value="Vsr"/>
    <property type="match status" value="1"/>
</dbReference>
<dbReference type="InterPro" id="IPR011335">
    <property type="entry name" value="Restrct_endonuc-II-like"/>
</dbReference>
<dbReference type="GO" id="GO:0016787">
    <property type="term" value="F:hydrolase activity"/>
    <property type="evidence" value="ECO:0007669"/>
    <property type="project" value="UniProtKB-KW"/>
</dbReference>
<keyword evidence="5 6" id="KW-0234">DNA repair</keyword>
<protein>
    <recommendedName>
        <fullName evidence="6">Very short patch repair endonuclease</fullName>
        <ecNumber evidence="6">3.1.-.-</ecNumber>
    </recommendedName>
</protein>
<dbReference type="OrthoDB" id="9801520at2"/>
<dbReference type="GO" id="GO:0006298">
    <property type="term" value="P:mismatch repair"/>
    <property type="evidence" value="ECO:0007669"/>
    <property type="project" value="UniProtKB-UniRule"/>
</dbReference>
<keyword evidence="1 6" id="KW-0540">Nuclease</keyword>
<evidence type="ECO:0000256" key="1">
    <source>
        <dbReference type="ARBA" id="ARBA00022722"/>
    </source>
</evidence>
<accession>A0A366XVQ9</accession>
<gene>
    <name evidence="8" type="ORF">DS031_17765</name>
</gene>
<evidence type="ECO:0000256" key="7">
    <source>
        <dbReference type="SAM" id="MobiDB-lite"/>
    </source>
</evidence>
<keyword evidence="2 6" id="KW-0255">Endonuclease</keyword>
<sequence length="140" mass="17094">MGDLFSKEQRRKNMQAIGSQSKLENRVSRELWKRGMRFRKNDKSLFGKPDISIKKYKVVIFIDSCFWHACEQHGNRPKSNQEYWDKKLERNKNRDIEVNEYYKKNHWHLKRVWEHEIKEDLDEVVDNLIDFIEYAKKGGF</sequence>
<dbReference type="EMBL" id="QOCW01000023">
    <property type="protein sequence ID" value="RBW68224.1"/>
    <property type="molecule type" value="Genomic_DNA"/>
</dbReference>
<keyword evidence="3 6" id="KW-0227">DNA damage</keyword>
<comment type="function">
    <text evidence="6">May nick specific sequences that contain T:G mispairs resulting from m5C-deamination.</text>
</comment>
<evidence type="ECO:0000313" key="8">
    <source>
        <dbReference type="EMBL" id="RBW68224.1"/>
    </source>
</evidence>
<evidence type="ECO:0000256" key="4">
    <source>
        <dbReference type="ARBA" id="ARBA00022801"/>
    </source>
</evidence>
<comment type="caution">
    <text evidence="8">The sequence shown here is derived from an EMBL/GenBank/DDBJ whole genome shotgun (WGS) entry which is preliminary data.</text>
</comment>
<evidence type="ECO:0000256" key="2">
    <source>
        <dbReference type="ARBA" id="ARBA00022759"/>
    </source>
</evidence>
<dbReference type="EC" id="3.1.-.-" evidence="6"/>
<organism evidence="8 9">
    <name type="scientific">Bacillus taeanensis</name>
    <dbReference type="NCBI Taxonomy" id="273032"/>
    <lineage>
        <taxon>Bacteria</taxon>
        <taxon>Bacillati</taxon>
        <taxon>Bacillota</taxon>
        <taxon>Bacilli</taxon>
        <taxon>Bacillales</taxon>
        <taxon>Bacillaceae</taxon>
        <taxon>Bacillus</taxon>
    </lineage>
</organism>
<evidence type="ECO:0000256" key="6">
    <source>
        <dbReference type="PIRNR" id="PIRNR018267"/>
    </source>
</evidence>
<reference evidence="8 9" key="1">
    <citation type="submission" date="2018-07" db="EMBL/GenBank/DDBJ databases">
        <title>Lottiidibacillus patelloidae gen. nov., sp. nov., isolated from the intestinal tract of a marine limpet and the reclassification of B. taeanensis BH030017T, B. algicola KMM 3737T and B. hwajinpoensis SW-72T as genus Lottiidibacillus.</title>
        <authorList>
            <person name="Liu R."/>
            <person name="Huang Z."/>
        </authorList>
    </citation>
    <scope>NUCLEOTIDE SEQUENCE [LARGE SCALE GENOMIC DNA]</scope>
    <source>
        <strain evidence="8 9">BH030017</strain>
    </source>
</reference>
<evidence type="ECO:0000256" key="5">
    <source>
        <dbReference type="ARBA" id="ARBA00023204"/>
    </source>
</evidence>
<keyword evidence="4 6" id="KW-0378">Hydrolase</keyword>
<dbReference type="RefSeq" id="WP_113807401.1">
    <property type="nucleotide sequence ID" value="NZ_QOCW01000023.1"/>
</dbReference>
<dbReference type="AlphaFoldDB" id="A0A366XVQ9"/>
<dbReference type="Proteomes" id="UP000253314">
    <property type="component" value="Unassembled WGS sequence"/>
</dbReference>
<name>A0A366XVQ9_9BACI</name>
<dbReference type="GO" id="GO:0004519">
    <property type="term" value="F:endonuclease activity"/>
    <property type="evidence" value="ECO:0007669"/>
    <property type="project" value="UniProtKB-KW"/>
</dbReference>
<proteinExistence type="inferred from homology"/>
<dbReference type="PIRSF" id="PIRSF018267">
    <property type="entry name" value="VSR_endonuc"/>
    <property type="match status" value="1"/>
</dbReference>
<dbReference type="Pfam" id="PF03852">
    <property type="entry name" value="Vsr"/>
    <property type="match status" value="1"/>
</dbReference>
<evidence type="ECO:0000313" key="9">
    <source>
        <dbReference type="Proteomes" id="UP000253314"/>
    </source>
</evidence>
<dbReference type="NCBIfam" id="TIGR00632">
    <property type="entry name" value="vsr"/>
    <property type="match status" value="1"/>
</dbReference>
<evidence type="ECO:0000256" key="3">
    <source>
        <dbReference type="ARBA" id="ARBA00022763"/>
    </source>
</evidence>
<keyword evidence="9" id="KW-1185">Reference proteome</keyword>